<evidence type="ECO:0000256" key="2">
    <source>
        <dbReference type="ARBA" id="ARBA00022730"/>
    </source>
</evidence>
<dbReference type="Gene3D" id="1.10.1900.20">
    <property type="entry name" value="Ribosomal protein L20"/>
    <property type="match status" value="1"/>
</dbReference>
<dbReference type="GO" id="GO:0006412">
    <property type="term" value="P:translation"/>
    <property type="evidence" value="ECO:0007669"/>
    <property type="project" value="InterPro"/>
</dbReference>
<keyword evidence="3 8" id="KW-0694">RNA-binding</keyword>
<keyword evidence="5 8" id="KW-0687">Ribonucleoprotein</keyword>
<dbReference type="InterPro" id="IPR049946">
    <property type="entry name" value="RIBOSOMAL_L20_CS"/>
</dbReference>
<evidence type="ECO:0000256" key="8">
    <source>
        <dbReference type="HAMAP-Rule" id="MF_00382"/>
    </source>
</evidence>
<proteinExistence type="inferred from homology"/>
<accession>S5DL89</accession>
<evidence type="ECO:0000256" key="5">
    <source>
        <dbReference type="ARBA" id="ARBA00023274"/>
    </source>
</evidence>
<dbReference type="CDD" id="cd07026">
    <property type="entry name" value="Ribosomal_L20"/>
    <property type="match status" value="1"/>
</dbReference>
<dbReference type="GO" id="GO:1990904">
    <property type="term" value="C:ribonucleoprotein complex"/>
    <property type="evidence" value="ECO:0007669"/>
    <property type="project" value="UniProtKB-KW"/>
</dbReference>
<evidence type="ECO:0000256" key="6">
    <source>
        <dbReference type="ARBA" id="ARBA00024775"/>
    </source>
</evidence>
<dbReference type="GO" id="GO:0000027">
    <property type="term" value="P:ribosomal large subunit assembly"/>
    <property type="evidence" value="ECO:0007669"/>
    <property type="project" value="UniProtKB-UniRule"/>
</dbReference>
<dbReference type="GO" id="GO:0003735">
    <property type="term" value="F:structural constituent of ribosome"/>
    <property type="evidence" value="ECO:0007669"/>
    <property type="project" value="InterPro"/>
</dbReference>
<protein>
    <recommendedName>
        <fullName evidence="7 8">Large ribosomal subunit protein bL20</fullName>
    </recommendedName>
</protein>
<dbReference type="HAMAP" id="MF_00382">
    <property type="entry name" value="Ribosomal_bL20"/>
    <property type="match status" value="1"/>
</dbReference>
<evidence type="ECO:0000256" key="1">
    <source>
        <dbReference type="ARBA" id="ARBA00007698"/>
    </source>
</evidence>
<dbReference type="GO" id="GO:0005840">
    <property type="term" value="C:ribosome"/>
    <property type="evidence" value="ECO:0007669"/>
    <property type="project" value="UniProtKB-KW"/>
</dbReference>
<dbReference type="PRINTS" id="PR00062">
    <property type="entry name" value="RIBOSOMALL20"/>
</dbReference>
<comment type="function">
    <text evidence="6 8 9">Binds directly to 23S ribosomal RNA and is necessary for the in vitro assembly process of the 50S ribosomal subunit. It is not involved in the protein synthesizing functions of that subunit.</text>
</comment>
<comment type="similarity">
    <text evidence="1 8 9">Belongs to the bacterial ribosomal protein bL20 family.</text>
</comment>
<evidence type="ECO:0000256" key="3">
    <source>
        <dbReference type="ARBA" id="ARBA00022884"/>
    </source>
</evidence>
<dbReference type="EMBL" id="KC811143">
    <property type="protein sequence ID" value="AGQ19820.1"/>
    <property type="molecule type" value="Genomic_DNA"/>
</dbReference>
<evidence type="ECO:0000313" key="11">
    <source>
        <dbReference type="EMBL" id="AGQ19609.1"/>
    </source>
</evidence>
<name>S5DL89_9ACTN</name>
<keyword evidence="4 8" id="KW-0689">Ribosomal protein</keyword>
<dbReference type="SUPFAM" id="SSF74731">
    <property type="entry name" value="Ribosomal protein L20"/>
    <property type="match status" value="1"/>
</dbReference>
<evidence type="ECO:0000256" key="9">
    <source>
        <dbReference type="RuleBase" id="RU000560"/>
    </source>
</evidence>
<feature type="region of interest" description="Disordered" evidence="10">
    <location>
        <begin position="1"/>
        <end position="30"/>
    </location>
</feature>
<dbReference type="InterPro" id="IPR035566">
    <property type="entry name" value="Ribosomal_protein_bL20_C"/>
</dbReference>
<dbReference type="Pfam" id="PF00453">
    <property type="entry name" value="Ribosomal_L20"/>
    <property type="match status" value="1"/>
</dbReference>
<reference evidence="11" key="1">
    <citation type="journal article" date="2013" name="Sci. Rep.">
        <title>Metagenomics uncovers a new group of low GC and ultra-small marine Actinobacteria.</title>
        <authorList>
            <person name="Ghai R."/>
            <person name="Mizuno C.M."/>
            <person name="Picazo A."/>
            <person name="Camacho A."/>
            <person name="Rodriguez-Valera F."/>
        </authorList>
    </citation>
    <scope>NUCLEOTIDE SEQUENCE</scope>
</reference>
<organism evidence="11">
    <name type="scientific">Candidatus Actinomarina minuta</name>
    <dbReference type="NCBI Taxonomy" id="1389454"/>
    <lineage>
        <taxon>Bacteria</taxon>
        <taxon>Bacillati</taxon>
        <taxon>Actinomycetota</taxon>
        <taxon>Actinomycetes</taxon>
        <taxon>Candidatus Actinomarinidae</taxon>
        <taxon>Candidatus Actinomarinales</taxon>
        <taxon>Candidatus Actinomarineae</taxon>
        <taxon>Candidatus Actinomarinaceae</taxon>
        <taxon>Candidatus Actinomarina</taxon>
    </lineage>
</organism>
<dbReference type="GO" id="GO:0019843">
    <property type="term" value="F:rRNA binding"/>
    <property type="evidence" value="ECO:0007669"/>
    <property type="project" value="UniProtKB-UniRule"/>
</dbReference>
<dbReference type="NCBIfam" id="TIGR01032">
    <property type="entry name" value="rplT_bact"/>
    <property type="match status" value="1"/>
</dbReference>
<dbReference type="PROSITE" id="PS00937">
    <property type="entry name" value="RIBOSOMAL_L20"/>
    <property type="match status" value="1"/>
</dbReference>
<dbReference type="Gene3D" id="6.10.160.10">
    <property type="match status" value="1"/>
</dbReference>
<dbReference type="EMBL" id="KC811136">
    <property type="protein sequence ID" value="AGQ19609.1"/>
    <property type="molecule type" value="Genomic_DNA"/>
</dbReference>
<evidence type="ECO:0000256" key="4">
    <source>
        <dbReference type="ARBA" id="ARBA00022980"/>
    </source>
</evidence>
<dbReference type="InterPro" id="IPR005813">
    <property type="entry name" value="Ribosomal_bL20"/>
</dbReference>
<evidence type="ECO:0000256" key="10">
    <source>
        <dbReference type="SAM" id="MobiDB-lite"/>
    </source>
</evidence>
<gene>
    <name evidence="8" type="primary">rplT</name>
</gene>
<feature type="compositionally biased region" description="Basic residues" evidence="10">
    <location>
        <begin position="1"/>
        <end position="19"/>
    </location>
</feature>
<keyword evidence="2 8" id="KW-0699">rRNA-binding</keyword>
<sequence>MVRIKRSVSSRKSRKKVLKNAKGYTGARSKRLRAAKEQVMHAGADAFTHRKDKKADFRKLWISRINAASRQNGLAYSKFINGLTKAGIKVDRKILADLAVNDPKGFKKLVDVAKKNIDA</sequence>
<dbReference type="FunFam" id="1.10.1900.20:FF:000001">
    <property type="entry name" value="50S ribosomal protein L20"/>
    <property type="match status" value="1"/>
</dbReference>
<evidence type="ECO:0000256" key="7">
    <source>
        <dbReference type="ARBA" id="ARBA00035172"/>
    </source>
</evidence>
<dbReference type="PANTHER" id="PTHR10986">
    <property type="entry name" value="39S RIBOSOMAL PROTEIN L20"/>
    <property type="match status" value="1"/>
</dbReference>
<dbReference type="AlphaFoldDB" id="S5DL89"/>